<evidence type="ECO:0000313" key="3">
    <source>
        <dbReference type="Proteomes" id="UP000481583"/>
    </source>
</evidence>
<dbReference type="RefSeq" id="WP_165236580.1">
    <property type="nucleotide sequence ID" value="NZ_JAAKZV010000043.1"/>
</dbReference>
<dbReference type="Proteomes" id="UP000481583">
    <property type="component" value="Unassembled WGS sequence"/>
</dbReference>
<keyword evidence="3" id="KW-1185">Reference proteome</keyword>
<organism evidence="2 3">
    <name type="scientific">Streptomyces coryli</name>
    <dbReference type="NCBI Taxonomy" id="1128680"/>
    <lineage>
        <taxon>Bacteria</taxon>
        <taxon>Bacillati</taxon>
        <taxon>Actinomycetota</taxon>
        <taxon>Actinomycetes</taxon>
        <taxon>Kitasatosporales</taxon>
        <taxon>Streptomycetaceae</taxon>
        <taxon>Streptomyces</taxon>
    </lineage>
</organism>
<dbReference type="InterPro" id="IPR002575">
    <property type="entry name" value="Aminoglycoside_PTrfase"/>
</dbReference>
<dbReference type="GO" id="GO:0016740">
    <property type="term" value="F:transferase activity"/>
    <property type="evidence" value="ECO:0007669"/>
    <property type="project" value="UniProtKB-KW"/>
</dbReference>
<proteinExistence type="predicted"/>
<dbReference type="AlphaFoldDB" id="A0A6G4TY77"/>
<comment type="caution">
    <text evidence="2">The sequence shown here is derived from an EMBL/GenBank/DDBJ whole genome shotgun (WGS) entry which is preliminary data.</text>
</comment>
<dbReference type="Pfam" id="PF01636">
    <property type="entry name" value="APH"/>
    <property type="match status" value="1"/>
</dbReference>
<gene>
    <name evidence="2" type="ORF">G5C51_12775</name>
</gene>
<evidence type="ECO:0000313" key="2">
    <source>
        <dbReference type="EMBL" id="NGN64773.1"/>
    </source>
</evidence>
<name>A0A6G4TY77_9ACTN</name>
<dbReference type="InterPro" id="IPR011009">
    <property type="entry name" value="Kinase-like_dom_sf"/>
</dbReference>
<feature type="domain" description="Aminoglycoside phosphotransferase" evidence="1">
    <location>
        <begin position="116"/>
        <end position="179"/>
    </location>
</feature>
<protein>
    <submittedName>
        <fullName evidence="2">Aminoglycoside phosphotransferase family protein</fullName>
    </submittedName>
</protein>
<dbReference type="Gene3D" id="3.90.1200.10">
    <property type="match status" value="1"/>
</dbReference>
<reference evidence="2 3" key="1">
    <citation type="submission" date="2020-02" db="EMBL/GenBank/DDBJ databases">
        <title>Whole-genome analyses of novel actinobacteria.</title>
        <authorList>
            <person name="Sahin N."/>
        </authorList>
    </citation>
    <scope>NUCLEOTIDE SEQUENCE [LARGE SCALE GENOMIC DNA]</scope>
    <source>
        <strain evidence="2 3">A7024</strain>
    </source>
</reference>
<evidence type="ECO:0000259" key="1">
    <source>
        <dbReference type="Pfam" id="PF01636"/>
    </source>
</evidence>
<dbReference type="SUPFAM" id="SSF56112">
    <property type="entry name" value="Protein kinase-like (PK-like)"/>
    <property type="match status" value="1"/>
</dbReference>
<keyword evidence="2" id="KW-0808">Transferase</keyword>
<dbReference type="EMBL" id="JAAKZV010000043">
    <property type="protein sequence ID" value="NGN64773.1"/>
    <property type="molecule type" value="Genomic_DNA"/>
</dbReference>
<accession>A0A6G4TY77</accession>
<sequence length="256" mass="28754">MASEDALQDQPHRVVARVGGTVRRPAQPWTPTVHALLKHLEAVGFPYAPRPLGFDDQGREVLTFINGESGPQSWAKVVDDQGLSAYARLLREFHDATADFTPPDDAAWADGPIAPGEGQVICHGDFGPWNVVWQGNRPVGIIDWDFARPGARMHDVAYALQYVTPFRDDAECLRWLRYPAPPDRRRRLEQFCTAYGLTTTAGVVDAVIDRQQETIDLVRRLASQGHEPQTTWVREGLLEELGRRLAWSRSNRRLVA</sequence>